<keyword evidence="8" id="KW-1185">Reference proteome</keyword>
<feature type="domain" description="PNPLA" evidence="6">
    <location>
        <begin position="61"/>
        <end position="219"/>
    </location>
</feature>
<sequence>MTRTKRRSAGILAILAFTVAMIGCANSVTATSDELAPHRLHEIRATKRVVSPDSRRPVIALVLGGGGLRGFAHVGAIRALEEAGFKPTIVVGTSAGAVVGAAYASGLGPDQIQLATQDVKISSLMDFTLSSSGLIRGNNLAKWIGSVTQDVPIESFPIRFAAVATDLNSGQPVSIDQGSAGRAIQASSAVPGVNVPVAYGAGYLVDGGVTSLVPVRFARAMGADIVIAVEIYCHGPRTDGISIPAVLGNVMRTQSCLVAAPEMAEADLLIAPTITVPGIAAKEAQAAVVQAGYEAARVALETWRPDAG</sequence>
<feature type="active site" description="Proton acceptor" evidence="4">
    <location>
        <position position="206"/>
    </location>
</feature>
<dbReference type="Pfam" id="PF01734">
    <property type="entry name" value="Patatin"/>
    <property type="match status" value="1"/>
</dbReference>
<accession>A0ABW0L369</accession>
<gene>
    <name evidence="7" type="ORF">ACFPN5_05195</name>
</gene>
<dbReference type="InterPro" id="IPR002641">
    <property type="entry name" value="PNPLA_dom"/>
</dbReference>
<dbReference type="InterPro" id="IPR050301">
    <property type="entry name" value="NTE"/>
</dbReference>
<evidence type="ECO:0000256" key="4">
    <source>
        <dbReference type="PROSITE-ProRule" id="PRU01161"/>
    </source>
</evidence>
<keyword evidence="1 4" id="KW-0378">Hydrolase</keyword>
<feature type="chain" id="PRO_5045378066" evidence="5">
    <location>
        <begin position="31"/>
        <end position="308"/>
    </location>
</feature>
<evidence type="ECO:0000256" key="2">
    <source>
        <dbReference type="ARBA" id="ARBA00022963"/>
    </source>
</evidence>
<dbReference type="PANTHER" id="PTHR14226">
    <property type="entry name" value="NEUROPATHY TARGET ESTERASE/SWISS CHEESE D.MELANOGASTER"/>
    <property type="match status" value="1"/>
</dbReference>
<dbReference type="EMBL" id="JBHSMU010000004">
    <property type="protein sequence ID" value="MFC5459202.1"/>
    <property type="molecule type" value="Genomic_DNA"/>
</dbReference>
<dbReference type="RefSeq" id="WP_379780803.1">
    <property type="nucleotide sequence ID" value="NZ_JBHSMU010000004.1"/>
</dbReference>
<feature type="short sequence motif" description="GXSXG" evidence="4">
    <location>
        <begin position="92"/>
        <end position="96"/>
    </location>
</feature>
<evidence type="ECO:0000259" key="6">
    <source>
        <dbReference type="PROSITE" id="PS51635"/>
    </source>
</evidence>
<keyword evidence="5" id="KW-0732">Signal</keyword>
<comment type="caution">
    <text evidence="7">The sequence shown here is derived from an EMBL/GenBank/DDBJ whole genome shotgun (WGS) entry which is preliminary data.</text>
</comment>
<dbReference type="PANTHER" id="PTHR14226:SF29">
    <property type="entry name" value="NEUROPATHY TARGET ESTERASE SWS"/>
    <property type="match status" value="1"/>
</dbReference>
<evidence type="ECO:0000256" key="3">
    <source>
        <dbReference type="ARBA" id="ARBA00023098"/>
    </source>
</evidence>
<dbReference type="SUPFAM" id="SSF52151">
    <property type="entry name" value="FabD/lysophospholipase-like"/>
    <property type="match status" value="1"/>
</dbReference>
<protein>
    <submittedName>
        <fullName evidence="7">Patatin-like phospholipase family protein</fullName>
    </submittedName>
</protein>
<feature type="short sequence motif" description="DGA/G" evidence="4">
    <location>
        <begin position="206"/>
        <end position="208"/>
    </location>
</feature>
<evidence type="ECO:0000313" key="7">
    <source>
        <dbReference type="EMBL" id="MFC5459202.1"/>
    </source>
</evidence>
<evidence type="ECO:0000313" key="8">
    <source>
        <dbReference type="Proteomes" id="UP001596050"/>
    </source>
</evidence>
<keyword evidence="3 4" id="KW-0443">Lipid metabolism</keyword>
<feature type="short sequence motif" description="GXGXXG" evidence="4">
    <location>
        <begin position="65"/>
        <end position="70"/>
    </location>
</feature>
<dbReference type="PROSITE" id="PS51635">
    <property type="entry name" value="PNPLA"/>
    <property type="match status" value="1"/>
</dbReference>
<evidence type="ECO:0000256" key="1">
    <source>
        <dbReference type="ARBA" id="ARBA00022801"/>
    </source>
</evidence>
<feature type="active site" description="Nucleophile" evidence="4">
    <location>
        <position position="94"/>
    </location>
</feature>
<organism evidence="7 8">
    <name type="scientific">Massilia niabensis</name>
    <dbReference type="NCBI Taxonomy" id="544910"/>
    <lineage>
        <taxon>Bacteria</taxon>
        <taxon>Pseudomonadati</taxon>
        <taxon>Pseudomonadota</taxon>
        <taxon>Betaproteobacteria</taxon>
        <taxon>Burkholderiales</taxon>
        <taxon>Oxalobacteraceae</taxon>
        <taxon>Telluria group</taxon>
        <taxon>Massilia</taxon>
    </lineage>
</organism>
<proteinExistence type="predicted"/>
<dbReference type="InterPro" id="IPR016035">
    <property type="entry name" value="Acyl_Trfase/lysoPLipase"/>
</dbReference>
<dbReference type="Gene3D" id="3.40.1090.10">
    <property type="entry name" value="Cytosolic phospholipase A2 catalytic domain"/>
    <property type="match status" value="2"/>
</dbReference>
<dbReference type="PROSITE" id="PS51257">
    <property type="entry name" value="PROKAR_LIPOPROTEIN"/>
    <property type="match status" value="1"/>
</dbReference>
<keyword evidence="2 4" id="KW-0442">Lipid degradation</keyword>
<reference evidence="8" key="1">
    <citation type="journal article" date="2019" name="Int. J. Syst. Evol. Microbiol.">
        <title>The Global Catalogue of Microorganisms (GCM) 10K type strain sequencing project: providing services to taxonomists for standard genome sequencing and annotation.</title>
        <authorList>
            <consortium name="The Broad Institute Genomics Platform"/>
            <consortium name="The Broad Institute Genome Sequencing Center for Infectious Disease"/>
            <person name="Wu L."/>
            <person name="Ma J."/>
        </authorList>
    </citation>
    <scope>NUCLEOTIDE SEQUENCE [LARGE SCALE GENOMIC DNA]</scope>
    <source>
        <strain evidence="8">KACC 12649</strain>
    </source>
</reference>
<evidence type="ECO:0000256" key="5">
    <source>
        <dbReference type="SAM" id="SignalP"/>
    </source>
</evidence>
<feature type="signal peptide" evidence="5">
    <location>
        <begin position="1"/>
        <end position="30"/>
    </location>
</feature>
<dbReference type="Proteomes" id="UP001596050">
    <property type="component" value="Unassembled WGS sequence"/>
</dbReference>
<name>A0ABW0L369_9BURK</name>